<keyword evidence="4" id="KW-0786">Thiamine pyrophosphate</keyword>
<dbReference type="PANTHER" id="PTHR43825">
    <property type="entry name" value="PYRUVATE DEHYDROGENASE E1 COMPONENT"/>
    <property type="match status" value="1"/>
</dbReference>
<dbReference type="InterPro" id="IPR051157">
    <property type="entry name" value="PDH/Transketolase"/>
</dbReference>
<dbReference type="InterPro" id="IPR029061">
    <property type="entry name" value="THDP-binding"/>
</dbReference>
<dbReference type="EMBL" id="UOGB01000156">
    <property type="protein sequence ID" value="VAX19708.1"/>
    <property type="molecule type" value="Genomic_DNA"/>
</dbReference>
<evidence type="ECO:0000256" key="3">
    <source>
        <dbReference type="ARBA" id="ARBA00022679"/>
    </source>
</evidence>
<protein>
    <submittedName>
        <fullName evidence="6">Transketolase, C-terminal section</fullName>
        <ecNumber evidence="6">2.2.1.1</ecNumber>
    </submittedName>
</protein>
<dbReference type="Gene3D" id="3.40.50.920">
    <property type="match status" value="1"/>
</dbReference>
<comment type="cofactor">
    <cofactor evidence="1">
        <name>thiamine diphosphate</name>
        <dbReference type="ChEBI" id="CHEBI:58937"/>
    </cofactor>
</comment>
<reference evidence="6" key="1">
    <citation type="submission" date="2018-06" db="EMBL/GenBank/DDBJ databases">
        <authorList>
            <person name="Zhirakovskaya E."/>
        </authorList>
    </citation>
    <scope>NUCLEOTIDE SEQUENCE</scope>
</reference>
<feature type="domain" description="Transketolase-like pyrimidine-binding" evidence="5">
    <location>
        <begin position="6"/>
        <end position="171"/>
    </location>
</feature>
<dbReference type="SUPFAM" id="SSF52922">
    <property type="entry name" value="TK C-terminal domain-like"/>
    <property type="match status" value="1"/>
</dbReference>
<dbReference type="SMART" id="SM00861">
    <property type="entry name" value="Transket_pyr"/>
    <property type="match status" value="1"/>
</dbReference>
<keyword evidence="3 6" id="KW-0808">Transferase</keyword>
<accession>A0A3B1C755</accession>
<dbReference type="FunFam" id="3.40.50.970:FF:000129">
    <property type="entry name" value="Transketolase"/>
    <property type="match status" value="1"/>
</dbReference>
<dbReference type="Gene3D" id="3.40.50.970">
    <property type="match status" value="1"/>
</dbReference>
<name>A0A3B1C755_9ZZZZ</name>
<dbReference type="InterPro" id="IPR020826">
    <property type="entry name" value="Transketolase_BS"/>
</dbReference>
<dbReference type="CDD" id="cd07033">
    <property type="entry name" value="TPP_PYR_DXS_TK_like"/>
    <property type="match status" value="1"/>
</dbReference>
<dbReference type="GO" id="GO:0004802">
    <property type="term" value="F:transketolase activity"/>
    <property type="evidence" value="ECO:0007669"/>
    <property type="project" value="UniProtKB-EC"/>
</dbReference>
<dbReference type="Pfam" id="PF02779">
    <property type="entry name" value="Transket_pyr"/>
    <property type="match status" value="1"/>
</dbReference>
<comment type="similarity">
    <text evidence="2">Belongs to the transketolase family.</text>
</comment>
<dbReference type="Pfam" id="PF02780">
    <property type="entry name" value="Transketolase_C"/>
    <property type="match status" value="1"/>
</dbReference>
<evidence type="ECO:0000259" key="5">
    <source>
        <dbReference type="SMART" id="SM00861"/>
    </source>
</evidence>
<evidence type="ECO:0000256" key="1">
    <source>
        <dbReference type="ARBA" id="ARBA00001964"/>
    </source>
</evidence>
<evidence type="ECO:0000256" key="4">
    <source>
        <dbReference type="ARBA" id="ARBA00023052"/>
    </source>
</evidence>
<dbReference type="SUPFAM" id="SSF52518">
    <property type="entry name" value="Thiamin diphosphate-binding fold (THDP-binding)"/>
    <property type="match status" value="1"/>
</dbReference>
<dbReference type="AlphaFoldDB" id="A0A3B1C755"/>
<dbReference type="InterPro" id="IPR033248">
    <property type="entry name" value="Transketolase_C"/>
</dbReference>
<dbReference type="PANTHER" id="PTHR43825:SF1">
    <property type="entry name" value="TRANSKETOLASE-LIKE PYRIMIDINE-BINDING DOMAIN-CONTAINING PROTEIN"/>
    <property type="match status" value="1"/>
</dbReference>
<sequence>MTSDKKSLRDAYGEILVELGSQNRSIVVLDADLSGSTRTSKFAKKYPDRFFNMGIAEQDMISTAAGLAAVGKIPFASTFAVFASGRAWDQVRQSVCLSRMNVKIVASHGGITVGEDGPTHQALEDIALMRIMPNMTVIVPADAHETTSAMKTIVKTGGPVYLRTARDKLPVVMDESYEFEIGKGSVVRDGADVAIIACGYMVAKSLEAADLLAKDGIMAAVVNMSTIKPLDTGLIAEMAASTGAIVTAEEHSIIGGLGSAVAEAVCEMDPVPVIRVGMKKPVGQSGKPEELLDHYGMNAISIVGAVHKAVSMKKEPVSNAQS</sequence>
<dbReference type="EC" id="2.2.1.1" evidence="6"/>
<organism evidence="6">
    <name type="scientific">hydrothermal vent metagenome</name>
    <dbReference type="NCBI Taxonomy" id="652676"/>
    <lineage>
        <taxon>unclassified sequences</taxon>
        <taxon>metagenomes</taxon>
        <taxon>ecological metagenomes</taxon>
    </lineage>
</organism>
<dbReference type="InterPro" id="IPR005475">
    <property type="entry name" value="Transketolase-like_Pyr-bd"/>
</dbReference>
<dbReference type="PROSITE" id="PS00802">
    <property type="entry name" value="TRANSKETOLASE_2"/>
    <property type="match status" value="1"/>
</dbReference>
<evidence type="ECO:0000256" key="2">
    <source>
        <dbReference type="ARBA" id="ARBA00007131"/>
    </source>
</evidence>
<evidence type="ECO:0000313" key="6">
    <source>
        <dbReference type="EMBL" id="VAX19708.1"/>
    </source>
</evidence>
<proteinExistence type="inferred from homology"/>
<gene>
    <name evidence="6" type="ORF">MNBD_NITROSPINAE03-1817</name>
</gene>
<dbReference type="InterPro" id="IPR009014">
    <property type="entry name" value="Transketo_C/PFOR_II"/>
</dbReference>